<name>A0ABU9LIQ5_9BACL</name>
<dbReference type="PRINTS" id="PR01002">
    <property type="entry name" value="FLGFLGJ"/>
</dbReference>
<dbReference type="Gene3D" id="4.10.80.30">
    <property type="entry name" value="DNA polymerase, domain 6"/>
    <property type="match status" value="1"/>
</dbReference>
<gene>
    <name evidence="4" type="ORF">AAF454_03755</name>
</gene>
<proteinExistence type="predicted"/>
<keyword evidence="2" id="KW-0472">Membrane</keyword>
<dbReference type="RefSeq" id="WP_325943231.1">
    <property type="nucleotide sequence ID" value="NZ_JALKQX010000003.1"/>
</dbReference>
<dbReference type="InterPro" id="IPR051056">
    <property type="entry name" value="Glycosyl_Hydrolase_73"/>
</dbReference>
<dbReference type="EMBL" id="JBCEWA010000002">
    <property type="protein sequence ID" value="MEL5987542.1"/>
    <property type="molecule type" value="Genomic_DNA"/>
</dbReference>
<keyword evidence="2" id="KW-0812">Transmembrane</keyword>
<dbReference type="SMART" id="SM00047">
    <property type="entry name" value="LYZ2"/>
    <property type="match status" value="1"/>
</dbReference>
<evidence type="ECO:0000256" key="1">
    <source>
        <dbReference type="ARBA" id="ARBA00022801"/>
    </source>
</evidence>
<dbReference type="Pfam" id="PF01832">
    <property type="entry name" value="Glucosaminidase"/>
    <property type="match status" value="1"/>
</dbReference>
<comment type="caution">
    <text evidence="4">The sequence shown here is derived from an EMBL/GenBank/DDBJ whole genome shotgun (WGS) entry which is preliminary data.</text>
</comment>
<evidence type="ECO:0000259" key="3">
    <source>
        <dbReference type="SMART" id="SM00047"/>
    </source>
</evidence>
<protein>
    <submittedName>
        <fullName evidence="4">Glucosaminidase domain-containing protein</fullName>
    </submittedName>
</protein>
<evidence type="ECO:0000256" key="2">
    <source>
        <dbReference type="SAM" id="Phobius"/>
    </source>
</evidence>
<keyword evidence="1" id="KW-0378">Hydrolase</keyword>
<feature type="domain" description="Mannosyl-glycoprotein endo-beta-N-acetylglucosamidase-like" evidence="3">
    <location>
        <begin position="42"/>
        <end position="202"/>
    </location>
</feature>
<dbReference type="Gene3D" id="1.10.530.10">
    <property type="match status" value="1"/>
</dbReference>
<dbReference type="Proteomes" id="UP001398420">
    <property type="component" value="Unassembled WGS sequence"/>
</dbReference>
<accession>A0ABU9LIQ5</accession>
<evidence type="ECO:0000313" key="4">
    <source>
        <dbReference type="EMBL" id="MEL5987542.1"/>
    </source>
</evidence>
<dbReference type="PANTHER" id="PTHR33308:SF9">
    <property type="entry name" value="PEPTIDOGLYCAN HYDROLASE FLGJ"/>
    <property type="match status" value="1"/>
</dbReference>
<organism evidence="4 5">
    <name type="scientific">Kurthia gibsonii</name>
    <dbReference type="NCBI Taxonomy" id="33946"/>
    <lineage>
        <taxon>Bacteria</taxon>
        <taxon>Bacillati</taxon>
        <taxon>Bacillota</taxon>
        <taxon>Bacilli</taxon>
        <taxon>Bacillales</taxon>
        <taxon>Caryophanaceae</taxon>
        <taxon>Kurthia</taxon>
    </lineage>
</organism>
<keyword evidence="5" id="KW-1185">Reference proteome</keyword>
<evidence type="ECO:0000313" key="5">
    <source>
        <dbReference type="Proteomes" id="UP001398420"/>
    </source>
</evidence>
<dbReference type="InterPro" id="IPR002901">
    <property type="entry name" value="MGlyc_endo_b_GlcNAc-like_dom"/>
</dbReference>
<sequence>MRKASQLLIGIIIALSLFIFCVVLLVKTLIFNNEAQPKPVESKKVGYTEKEFIQKIAPTAQKIADRYGLYASVMIAQATLESNSGNSELASAPNYNLFGIKGTYKGESVLLPTQEDDGKGNLRTIDAAFRKYNSYEESMKDYATLLKNGTSWNKKFYKKTFKSSASTYQEATEALTGSYATDTKYNKKLNAMIQQYNLQKYDESKN</sequence>
<keyword evidence="2" id="KW-1133">Transmembrane helix</keyword>
<reference evidence="4 5" key="1">
    <citation type="submission" date="2024-04" db="EMBL/GenBank/DDBJ databases">
        <authorList>
            <person name="Wu Y.S."/>
            <person name="Zhang L."/>
        </authorList>
    </citation>
    <scope>NUCLEOTIDE SEQUENCE [LARGE SCALE GENOMIC DNA]</scope>
    <source>
        <strain evidence="4 5">KG-01</strain>
    </source>
</reference>
<feature type="transmembrane region" description="Helical" evidence="2">
    <location>
        <begin position="7"/>
        <end position="30"/>
    </location>
</feature>
<dbReference type="PANTHER" id="PTHR33308">
    <property type="entry name" value="PEPTIDOGLYCAN HYDROLASE FLGJ"/>
    <property type="match status" value="1"/>
</dbReference>